<dbReference type="InterPro" id="IPR010619">
    <property type="entry name" value="ThrE-like_N"/>
</dbReference>
<organism evidence="11 12">
    <name type="scientific">Brevibacterium daeguense</name>
    <dbReference type="NCBI Taxonomy" id="909936"/>
    <lineage>
        <taxon>Bacteria</taxon>
        <taxon>Bacillati</taxon>
        <taxon>Actinomycetota</taxon>
        <taxon>Actinomycetes</taxon>
        <taxon>Micrococcales</taxon>
        <taxon>Brevibacteriaceae</taxon>
        <taxon>Brevibacterium</taxon>
    </lineage>
</organism>
<evidence type="ECO:0000256" key="1">
    <source>
        <dbReference type="ARBA" id="ARBA00004651"/>
    </source>
</evidence>
<keyword evidence="3 8" id="KW-0812">Transmembrane</keyword>
<accession>A0ABP8EGX6</accession>
<comment type="caution">
    <text evidence="11">The sequence shown here is derived from an EMBL/GenBank/DDBJ whole genome shotgun (WGS) entry which is preliminary data.</text>
</comment>
<evidence type="ECO:0000313" key="11">
    <source>
        <dbReference type="EMBL" id="GAA4283111.1"/>
    </source>
</evidence>
<feature type="transmembrane region" description="Helical" evidence="8">
    <location>
        <begin position="601"/>
        <end position="625"/>
    </location>
</feature>
<keyword evidence="4 8" id="KW-1133">Transmembrane helix</keyword>
<feature type="region of interest" description="Disordered" evidence="7">
    <location>
        <begin position="1"/>
        <end position="174"/>
    </location>
</feature>
<feature type="compositionally biased region" description="Low complexity" evidence="7">
    <location>
        <begin position="120"/>
        <end position="153"/>
    </location>
</feature>
<evidence type="ECO:0008006" key="13">
    <source>
        <dbReference type="Google" id="ProtNLM"/>
    </source>
</evidence>
<evidence type="ECO:0000313" key="12">
    <source>
        <dbReference type="Proteomes" id="UP001501586"/>
    </source>
</evidence>
<evidence type="ECO:0000256" key="5">
    <source>
        <dbReference type="ARBA" id="ARBA00023136"/>
    </source>
</evidence>
<feature type="transmembrane region" description="Helical" evidence="8">
    <location>
        <begin position="410"/>
        <end position="434"/>
    </location>
</feature>
<evidence type="ECO:0000256" key="4">
    <source>
        <dbReference type="ARBA" id="ARBA00022989"/>
    </source>
</evidence>
<feature type="domain" description="Threonine/serine exporter-like N-terminal" evidence="9">
    <location>
        <begin position="226"/>
        <end position="466"/>
    </location>
</feature>
<feature type="transmembrane region" description="Helical" evidence="8">
    <location>
        <begin position="446"/>
        <end position="466"/>
    </location>
</feature>
<dbReference type="RefSeq" id="WP_236864431.1">
    <property type="nucleotide sequence ID" value="NZ_JAJTWW010000009.1"/>
</dbReference>
<reference evidence="12" key="1">
    <citation type="journal article" date="2019" name="Int. J. Syst. Evol. Microbiol.">
        <title>The Global Catalogue of Microorganisms (GCM) 10K type strain sequencing project: providing services to taxonomists for standard genome sequencing and annotation.</title>
        <authorList>
            <consortium name="The Broad Institute Genomics Platform"/>
            <consortium name="The Broad Institute Genome Sequencing Center for Infectious Disease"/>
            <person name="Wu L."/>
            <person name="Ma J."/>
        </authorList>
    </citation>
    <scope>NUCLEOTIDE SEQUENCE [LARGE SCALE GENOMIC DNA]</scope>
    <source>
        <strain evidence="12">JCM 17458</strain>
    </source>
</reference>
<feature type="transmembrane region" description="Helical" evidence="8">
    <location>
        <begin position="513"/>
        <end position="530"/>
    </location>
</feature>
<feature type="transmembrane region" description="Helical" evidence="8">
    <location>
        <begin position="565"/>
        <end position="589"/>
    </location>
</feature>
<evidence type="ECO:0000259" key="10">
    <source>
        <dbReference type="Pfam" id="PF12821"/>
    </source>
</evidence>
<dbReference type="Pfam" id="PF12821">
    <property type="entry name" value="ThrE_2"/>
    <property type="match status" value="1"/>
</dbReference>
<comment type="subcellular location">
    <subcellularLocation>
        <location evidence="1">Cell membrane</location>
        <topology evidence="1">Multi-pass membrane protein</topology>
    </subcellularLocation>
</comment>
<keyword evidence="12" id="KW-1185">Reference proteome</keyword>
<gene>
    <name evidence="11" type="ORF">GCM10022261_06420</name>
</gene>
<evidence type="ECO:0000256" key="3">
    <source>
        <dbReference type="ARBA" id="ARBA00022692"/>
    </source>
</evidence>
<protein>
    <recommendedName>
        <fullName evidence="13">Threonine/serine exporter family protein</fullName>
    </recommendedName>
</protein>
<keyword evidence="5 8" id="KW-0472">Membrane</keyword>
<dbReference type="Proteomes" id="UP001501586">
    <property type="component" value="Unassembled WGS sequence"/>
</dbReference>
<evidence type="ECO:0000256" key="2">
    <source>
        <dbReference type="ARBA" id="ARBA00022475"/>
    </source>
</evidence>
<feature type="transmembrane region" description="Helical" evidence="8">
    <location>
        <begin position="486"/>
        <end position="506"/>
    </location>
</feature>
<proteinExistence type="inferred from homology"/>
<evidence type="ECO:0000256" key="8">
    <source>
        <dbReference type="SAM" id="Phobius"/>
    </source>
</evidence>
<feature type="transmembrane region" description="Helical" evidence="8">
    <location>
        <begin position="339"/>
        <end position="364"/>
    </location>
</feature>
<feature type="domain" description="Threonine/Serine exporter ThrE" evidence="10">
    <location>
        <begin position="490"/>
        <end position="621"/>
    </location>
</feature>
<keyword evidence="2" id="KW-1003">Cell membrane</keyword>
<sequence>MTPNRESRSFTPAEPDTAQLPTADSDGSEPQTDEIPRVTSHRTPTSPQAPPADDGRTRGEDGGGDQPPSPTAGAALRTRTPHSAPTASDPGAGARATPDAGLRSAPDAGSRPTPDAGPQSAPDAGSRSDSGAGSQSAPDAAAPTAAPTDGAGTSRAKRLLGKTRPAGANPKNVAERIARKAVNRIISDKAPTTQPIPIVQVLKGTPYQKPVEASAKSEDAARMILDLAVDIGAIMLRAGANTADVEASVIATCTSLGLPNSEVDLTSNSLTVHYTDPEGRHMTALRVNREESIHFAKLSSVHKLVTDMVDGRTEYLEARERLDAIRRQRRPYTEPLVTLAWGFLAACFVILLGGSYLSAALGLVMAIINDRLGKLLARTGMPEFFNTLIQAAFTTLVAMTAWTLDLIASPQFLVASGIVLLLPTMGIIAAVQDALTDFPITASGRLVRVLMTMAGIVSGIALGLMIGEAIGLSPVEIIVDSGGVEVLATIISTVAAFGVGAAACVGNLTSRRVILPAAIIGLVGFIVYVVGSVLGLGNIINCLISSTVVGLLCRPIALRRGAPPIVVLVPAIFPLLQGLSIFSAVYEIVQPQEAVPLSLGLSSLLAAITANATLAVGATFGDFLARPLRSRKKTPVDTPPPE</sequence>
<dbReference type="EMBL" id="BAABAZ010000004">
    <property type="protein sequence ID" value="GAA4283111.1"/>
    <property type="molecule type" value="Genomic_DNA"/>
</dbReference>
<dbReference type="InterPro" id="IPR050539">
    <property type="entry name" value="ThrE_Dicarb/AminoAcid_Exp"/>
</dbReference>
<evidence type="ECO:0000256" key="7">
    <source>
        <dbReference type="SAM" id="MobiDB-lite"/>
    </source>
</evidence>
<feature type="transmembrane region" description="Helical" evidence="8">
    <location>
        <begin position="536"/>
        <end position="553"/>
    </location>
</feature>
<evidence type="ECO:0000256" key="6">
    <source>
        <dbReference type="ARBA" id="ARBA00034125"/>
    </source>
</evidence>
<dbReference type="Pfam" id="PF06738">
    <property type="entry name" value="ThrE"/>
    <property type="match status" value="1"/>
</dbReference>
<evidence type="ECO:0000259" key="9">
    <source>
        <dbReference type="Pfam" id="PF06738"/>
    </source>
</evidence>
<name>A0ABP8EGX6_9MICO</name>
<feature type="transmembrane region" description="Helical" evidence="8">
    <location>
        <begin position="384"/>
        <end position="404"/>
    </location>
</feature>
<comment type="similarity">
    <text evidence="6">Belongs to the ThrE exporter (TC 2.A.79) family.</text>
</comment>
<dbReference type="InterPro" id="IPR024528">
    <property type="entry name" value="ThrE_2"/>
</dbReference>
<dbReference type="PANTHER" id="PTHR34390:SF2">
    <property type="entry name" value="SUCCINATE TRANSPORTER SUBUNIT YJJP-RELATED"/>
    <property type="match status" value="1"/>
</dbReference>
<dbReference type="PANTHER" id="PTHR34390">
    <property type="entry name" value="UPF0442 PROTEIN YJJB-RELATED"/>
    <property type="match status" value="1"/>
</dbReference>